<comment type="similarity">
    <text evidence="1">Belongs to the CdaR family.</text>
</comment>
<evidence type="ECO:0008006" key="5">
    <source>
        <dbReference type="Google" id="ProtNLM"/>
    </source>
</evidence>
<evidence type="ECO:0000259" key="2">
    <source>
        <dbReference type="Pfam" id="PF13556"/>
    </source>
</evidence>
<dbReference type="PANTHER" id="PTHR33744">
    <property type="entry name" value="CARBOHYDRATE DIACID REGULATOR"/>
    <property type="match status" value="1"/>
</dbReference>
<evidence type="ECO:0000259" key="3">
    <source>
        <dbReference type="Pfam" id="PF17853"/>
    </source>
</evidence>
<dbReference type="Gene3D" id="1.10.10.2840">
    <property type="entry name" value="PucR C-terminal helix-turn-helix domain"/>
    <property type="match status" value="1"/>
</dbReference>
<feature type="domain" description="PucR C-terminal helix-turn-helix" evidence="2">
    <location>
        <begin position="445"/>
        <end position="500"/>
    </location>
</feature>
<accession>A0A644ZDA7</accession>
<dbReference type="InterPro" id="IPR042070">
    <property type="entry name" value="PucR_C-HTH_sf"/>
</dbReference>
<evidence type="ECO:0000256" key="1">
    <source>
        <dbReference type="ARBA" id="ARBA00006754"/>
    </source>
</evidence>
<proteinExistence type="inferred from homology"/>
<dbReference type="InterPro" id="IPR051448">
    <property type="entry name" value="CdaR-like_regulators"/>
</dbReference>
<comment type="caution">
    <text evidence="4">The sequence shown here is derived from an EMBL/GenBank/DDBJ whole genome shotgun (WGS) entry which is preliminary data.</text>
</comment>
<protein>
    <recommendedName>
        <fullName evidence="5">PucR C-terminal helix-turn-helix domain-containing protein</fullName>
    </recommendedName>
</protein>
<dbReference type="EMBL" id="VSSQ01008430">
    <property type="protein sequence ID" value="MPM38846.1"/>
    <property type="molecule type" value="Genomic_DNA"/>
</dbReference>
<dbReference type="InterPro" id="IPR025736">
    <property type="entry name" value="PucR_C-HTH_dom"/>
</dbReference>
<sequence>MKLELICTALSDFSPRLLGGGAENQISSVRMLTESRCSTPAAELLFVGMLSALYEGKDVRTRGNFLCVEDVPYSYDLPGIALVVVPPGTAPHALVNEVQRILADVSNSTVYWNALLEVALRQGDAQKIVEIASQLFQNPVILSDRSTKLIARAGDFVQGSKLWKDHSEYGYFCYETMQSKNYRRIRQQLDKDTQPILLQREISRYDTINGKILVGNVKIASLSVLNVNRPFRAEDLELLSRLCHVFAYVFNQDSFYKFVRDARRESFFKDLIENKFSDPRRLENRAKSLNLNTEGNYCVLLASPVKWINEKNLLHTRLELETYLPKCYMLISDHHIIAVLDKQQFENPGFQLQALTDYLKANNIKAGISRNMRGLTCLHEQFRQALSARKAGIRLNRADALFEYEQYALYCLFMKAPSHIDLSDFCSPALLRLITYDRENNTEYVKTLYTFLNHNGNYTSSADALFIHRTSLIYRMKKMEETLCLQLSSSKVRNHIYISYLILFVLGELREDFC</sequence>
<dbReference type="Pfam" id="PF13556">
    <property type="entry name" value="HTH_30"/>
    <property type="match status" value="1"/>
</dbReference>
<evidence type="ECO:0000313" key="4">
    <source>
        <dbReference type="EMBL" id="MPM38846.1"/>
    </source>
</evidence>
<dbReference type="AlphaFoldDB" id="A0A644ZDA7"/>
<organism evidence="4">
    <name type="scientific">bioreactor metagenome</name>
    <dbReference type="NCBI Taxonomy" id="1076179"/>
    <lineage>
        <taxon>unclassified sequences</taxon>
        <taxon>metagenomes</taxon>
        <taxon>ecological metagenomes</taxon>
    </lineage>
</organism>
<feature type="domain" description="CdaR GGDEF-like" evidence="3">
    <location>
        <begin position="277"/>
        <end position="390"/>
    </location>
</feature>
<dbReference type="InterPro" id="IPR041522">
    <property type="entry name" value="CdaR_GGDEF"/>
</dbReference>
<dbReference type="Pfam" id="PF17853">
    <property type="entry name" value="GGDEF_2"/>
    <property type="match status" value="1"/>
</dbReference>
<name>A0A644ZDA7_9ZZZZ</name>
<reference evidence="4" key="1">
    <citation type="submission" date="2019-08" db="EMBL/GenBank/DDBJ databases">
        <authorList>
            <person name="Kucharzyk K."/>
            <person name="Murdoch R.W."/>
            <person name="Higgins S."/>
            <person name="Loffler F."/>
        </authorList>
    </citation>
    <scope>NUCLEOTIDE SEQUENCE</scope>
</reference>
<gene>
    <name evidence="4" type="ORF">SDC9_85476</name>
</gene>
<dbReference type="PANTHER" id="PTHR33744:SF1">
    <property type="entry name" value="DNA-BINDING TRANSCRIPTIONAL ACTIVATOR ADER"/>
    <property type="match status" value="1"/>
</dbReference>